<comment type="caution">
    <text evidence="2">The sequence shown here is derived from an EMBL/GenBank/DDBJ whole genome shotgun (WGS) entry which is preliminary data.</text>
</comment>
<dbReference type="AlphaFoldDB" id="A0A3E3HZ34"/>
<dbReference type="RefSeq" id="WP_117545338.1">
    <property type="nucleotide sequence ID" value="NZ_JBKUNB010000006.1"/>
</dbReference>
<evidence type="ECO:0000313" key="2">
    <source>
        <dbReference type="EMBL" id="RGE57072.1"/>
    </source>
</evidence>
<dbReference type="Proteomes" id="UP000260812">
    <property type="component" value="Unassembled WGS sequence"/>
</dbReference>
<dbReference type="Gene3D" id="1.10.10.10">
    <property type="entry name" value="Winged helix-like DNA-binding domain superfamily/Winged helix DNA-binding domain"/>
    <property type="match status" value="1"/>
</dbReference>
<evidence type="ECO:0000313" key="3">
    <source>
        <dbReference type="Proteomes" id="UP000260812"/>
    </source>
</evidence>
<reference evidence="2" key="1">
    <citation type="submission" date="2018-08" db="EMBL/GenBank/DDBJ databases">
        <title>A genome reference for cultivated species of the human gut microbiota.</title>
        <authorList>
            <person name="Zou Y."/>
            <person name="Xue W."/>
            <person name="Luo G."/>
        </authorList>
    </citation>
    <scope>NUCLEOTIDE SEQUENCE [LARGE SCALE GENOMIC DNA]</scope>
    <source>
        <strain evidence="2">TF05-5AC</strain>
    </source>
</reference>
<protein>
    <recommendedName>
        <fullName evidence="1">HTH marR-type domain-containing protein</fullName>
    </recommendedName>
</protein>
<accession>A0A3E3HZ34</accession>
<feature type="domain" description="HTH marR-type" evidence="1">
    <location>
        <begin position="25"/>
        <end position="125"/>
    </location>
</feature>
<dbReference type="InterPro" id="IPR036388">
    <property type="entry name" value="WH-like_DNA-bd_sf"/>
</dbReference>
<dbReference type="SUPFAM" id="SSF46785">
    <property type="entry name" value="Winged helix' DNA-binding domain"/>
    <property type="match status" value="1"/>
</dbReference>
<dbReference type="GeneID" id="97989257"/>
<sequence>MNKESLKVVNDINRAIIKARGIYSEWSARHGISYHEMLVLYTIREFGFCTQKQICDSYLLPRQTMNNVITRMRKDGLLEYSSAHSIGREKAFVLSEKGTGYIAPLLASLEGMETGALELLGDEKLAMLTGLLSDYNKALCTVMEEQQE</sequence>
<dbReference type="Pfam" id="PF12802">
    <property type="entry name" value="MarR_2"/>
    <property type="match status" value="1"/>
</dbReference>
<dbReference type="SMART" id="SM00347">
    <property type="entry name" value="HTH_MARR"/>
    <property type="match status" value="1"/>
</dbReference>
<dbReference type="EMBL" id="QVLV01000018">
    <property type="protein sequence ID" value="RGE57072.1"/>
    <property type="molecule type" value="Genomic_DNA"/>
</dbReference>
<gene>
    <name evidence="2" type="ORF">DXC51_20900</name>
</gene>
<dbReference type="InterPro" id="IPR000835">
    <property type="entry name" value="HTH_MarR-typ"/>
</dbReference>
<keyword evidence="3" id="KW-1185">Reference proteome</keyword>
<organism evidence="2 3">
    <name type="scientific">Eisenbergiella massiliensis</name>
    <dbReference type="NCBI Taxonomy" id="1720294"/>
    <lineage>
        <taxon>Bacteria</taxon>
        <taxon>Bacillati</taxon>
        <taxon>Bacillota</taxon>
        <taxon>Clostridia</taxon>
        <taxon>Lachnospirales</taxon>
        <taxon>Lachnospiraceae</taxon>
        <taxon>Eisenbergiella</taxon>
    </lineage>
</organism>
<dbReference type="GO" id="GO:0003700">
    <property type="term" value="F:DNA-binding transcription factor activity"/>
    <property type="evidence" value="ECO:0007669"/>
    <property type="project" value="InterPro"/>
</dbReference>
<name>A0A3E3HZ34_9FIRM</name>
<proteinExistence type="predicted"/>
<evidence type="ECO:0000259" key="1">
    <source>
        <dbReference type="SMART" id="SM00347"/>
    </source>
</evidence>
<dbReference type="InterPro" id="IPR036390">
    <property type="entry name" value="WH_DNA-bd_sf"/>
</dbReference>